<feature type="binding site" evidence="11">
    <location>
        <position position="133"/>
    </location>
    <ligand>
        <name>Ni(2+)</name>
        <dbReference type="ChEBI" id="CHEBI:49786"/>
        <note>for nickel-dependent acireductone dioxygenase activity</note>
    </ligand>
</feature>
<keyword evidence="9 11" id="KW-0486">Methionine biosynthesis</keyword>
<dbReference type="SUPFAM" id="SSF51182">
    <property type="entry name" value="RmlC-like cupins"/>
    <property type="match status" value="1"/>
</dbReference>
<dbReference type="EC" id="1.13.11.54" evidence="11"/>
<comment type="function">
    <text evidence="11">Catalyzes 2 different reactions between oxygen and the acireductone 1,2-dihydroxy-3-keto-5-methylthiopentene (DHK-MTPene) depending upon the metal bound in the active site. Fe-containing acireductone dioxygenase (Fe-ARD) produces formate and 2-keto-4-methylthiobutyrate (KMTB), the alpha-ketoacid precursor of methionine in the methionine recycle pathway. Ni-containing acireductone dioxygenase (Ni-ARD) produces methylthiopropionate, carbon monoxide and formate, and does not lie on the methionine recycle pathway.</text>
</comment>
<evidence type="ECO:0000256" key="5">
    <source>
        <dbReference type="ARBA" id="ARBA00022723"/>
    </source>
</evidence>
<dbReference type="GO" id="GO:0010308">
    <property type="term" value="F:acireductone dioxygenase (Ni2+-requiring) activity"/>
    <property type="evidence" value="ECO:0007669"/>
    <property type="project" value="UniProtKB-UniRule"/>
</dbReference>
<dbReference type="GO" id="GO:0005506">
    <property type="term" value="F:iron ion binding"/>
    <property type="evidence" value="ECO:0007669"/>
    <property type="project" value="UniProtKB-UniRule"/>
</dbReference>
<evidence type="ECO:0000256" key="9">
    <source>
        <dbReference type="ARBA" id="ARBA00023167"/>
    </source>
</evidence>
<dbReference type="InterPro" id="IPR027496">
    <property type="entry name" value="ARD_euk"/>
</dbReference>
<comment type="pathway">
    <text evidence="11">Amino-acid biosynthesis; L-methionine biosynthesis via salvage pathway; L-methionine from S-methyl-5-thio-alpha-D-ribose 1-phosphate: step 5/6.</text>
</comment>
<dbReference type="Proteomes" id="UP000287166">
    <property type="component" value="Unassembled WGS sequence"/>
</dbReference>
<proteinExistence type="inferred from homology"/>
<dbReference type="InterPro" id="IPR014710">
    <property type="entry name" value="RmlC-like_jellyroll"/>
</dbReference>
<feature type="binding site" evidence="11">
    <location>
        <position position="89"/>
    </location>
    <ligand>
        <name>Fe(2+)</name>
        <dbReference type="ChEBI" id="CHEBI:29033"/>
        <note>for iron-dependent acireductone dioxygenase activity</note>
    </ligand>
</feature>
<dbReference type="GO" id="GO:0005737">
    <property type="term" value="C:cytoplasm"/>
    <property type="evidence" value="ECO:0007669"/>
    <property type="project" value="UniProtKB-SubCell"/>
</dbReference>
<evidence type="ECO:0000256" key="10">
    <source>
        <dbReference type="ARBA" id="ARBA00023242"/>
    </source>
</evidence>
<gene>
    <name evidence="11" type="primary">ADI1</name>
    <name evidence="12" type="ORF">SCP_0101890</name>
</gene>
<dbReference type="OrthoDB" id="1867259at2759"/>
<sequence>MRAYFMDELPGDQRLLHDSGRPATDEILSNIGVLHWHVPLDAAGEWENEINAIAAERDYKNRDIVVVNKEAMGAEFETKTKAFYHEHMHEDEEIRYILEGGGYFDVREHSSDSWIRCHLGPGDLLVLPAGIYHRFSLDMGNKSRTMRLFKDEPKWLAYNRGATTDASPYRLDYLKTLDSVATAA</sequence>
<dbReference type="GO" id="GO:0005634">
    <property type="term" value="C:nucleus"/>
    <property type="evidence" value="ECO:0007669"/>
    <property type="project" value="UniProtKB-SubCell"/>
</dbReference>
<comment type="catalytic activity">
    <reaction evidence="11">
        <text>1,2-dihydroxy-5-(methylsulfanyl)pent-1-en-3-one + O2 = 3-(methylsulfanyl)propanoate + CO + formate + 2 H(+)</text>
        <dbReference type="Rhea" id="RHEA:14161"/>
        <dbReference type="ChEBI" id="CHEBI:15378"/>
        <dbReference type="ChEBI" id="CHEBI:15379"/>
        <dbReference type="ChEBI" id="CHEBI:15740"/>
        <dbReference type="ChEBI" id="CHEBI:17245"/>
        <dbReference type="ChEBI" id="CHEBI:49016"/>
        <dbReference type="ChEBI" id="CHEBI:49252"/>
        <dbReference type="EC" id="1.13.11.53"/>
    </reaction>
</comment>
<dbReference type="AlphaFoldDB" id="A0A401G571"/>
<accession>A0A401G571</accession>
<evidence type="ECO:0000313" key="12">
    <source>
        <dbReference type="EMBL" id="GBE77316.1"/>
    </source>
</evidence>
<dbReference type="Pfam" id="PF03079">
    <property type="entry name" value="ARD"/>
    <property type="match status" value="1"/>
</dbReference>
<dbReference type="Gene3D" id="2.60.120.10">
    <property type="entry name" value="Jelly Rolls"/>
    <property type="match status" value="1"/>
</dbReference>
<protein>
    <recommendedName>
        <fullName evidence="11">Acireductone dioxygenase</fullName>
    </recommendedName>
    <alternativeName>
        <fullName evidence="11">Acireductone dioxygenase (Fe(2+)-requiring)</fullName>
        <shortName evidence="11">ARD'</shortName>
        <shortName evidence="11">Fe-ARD</shortName>
        <ecNumber evidence="11">1.13.11.54</ecNumber>
    </alternativeName>
    <alternativeName>
        <fullName evidence="11">Acireductone dioxygenase (Ni(2+)-requiring)</fullName>
        <shortName evidence="11">ARD</shortName>
        <shortName evidence="11">Ni-ARD</shortName>
        <ecNumber evidence="11">1.13.11.53</ecNumber>
    </alternativeName>
</protein>
<keyword evidence="5 11" id="KW-0479">Metal-binding</keyword>
<feature type="binding site" evidence="11">
    <location>
        <position position="93"/>
    </location>
    <ligand>
        <name>Fe(2+)</name>
        <dbReference type="ChEBI" id="CHEBI:29033"/>
        <note>for iron-dependent acireductone dioxygenase activity</note>
    </ligand>
</feature>
<dbReference type="FunFam" id="2.60.120.10:FF:000099">
    <property type="entry name" value="1,2-dihydroxy-3-keto-5-methylthiopentene dioxygenase"/>
    <property type="match status" value="1"/>
</dbReference>
<dbReference type="CDD" id="cd02232">
    <property type="entry name" value="cupin_ARD"/>
    <property type="match status" value="1"/>
</dbReference>
<evidence type="ECO:0000256" key="7">
    <source>
        <dbReference type="ARBA" id="ARBA00023002"/>
    </source>
</evidence>
<dbReference type="STRING" id="139825.A0A401G571"/>
<feature type="binding site" evidence="11">
    <location>
        <position position="89"/>
    </location>
    <ligand>
        <name>Ni(2+)</name>
        <dbReference type="ChEBI" id="CHEBI:49786"/>
        <note>for nickel-dependent acireductone dioxygenase activity</note>
    </ligand>
</feature>
<dbReference type="UniPathway" id="UPA00904">
    <property type="reaction ID" value="UER00878"/>
</dbReference>
<dbReference type="HAMAP" id="MF_03154">
    <property type="entry name" value="Salvage_MtnD_euk"/>
    <property type="match status" value="1"/>
</dbReference>
<comment type="catalytic activity">
    <reaction evidence="1 11">
        <text>1,2-dihydroxy-5-(methylsulfanyl)pent-1-en-3-one + O2 = 4-methylsulfanyl-2-oxobutanoate + formate + 2 H(+)</text>
        <dbReference type="Rhea" id="RHEA:24504"/>
        <dbReference type="ChEBI" id="CHEBI:15378"/>
        <dbReference type="ChEBI" id="CHEBI:15379"/>
        <dbReference type="ChEBI" id="CHEBI:15740"/>
        <dbReference type="ChEBI" id="CHEBI:16723"/>
        <dbReference type="ChEBI" id="CHEBI:49252"/>
        <dbReference type="EC" id="1.13.11.54"/>
    </reaction>
</comment>
<keyword evidence="6 11" id="KW-0223">Dioxygenase</keyword>
<feature type="binding site" evidence="11">
    <location>
        <position position="87"/>
    </location>
    <ligand>
        <name>Fe(2+)</name>
        <dbReference type="ChEBI" id="CHEBI:29033"/>
        <note>for iron-dependent acireductone dioxygenase activity</note>
    </ligand>
</feature>
<evidence type="ECO:0000256" key="1">
    <source>
        <dbReference type="ARBA" id="ARBA00000428"/>
    </source>
</evidence>
<evidence type="ECO:0000256" key="11">
    <source>
        <dbReference type="HAMAP-Rule" id="MF_03154"/>
    </source>
</evidence>
<dbReference type="GO" id="GO:0016151">
    <property type="term" value="F:nickel cation binding"/>
    <property type="evidence" value="ECO:0007669"/>
    <property type="project" value="UniProtKB-UniRule"/>
</dbReference>
<comment type="similarity">
    <text evidence="11">Belongs to the acireductone dioxygenase (ARD) family.</text>
</comment>
<feature type="binding site" evidence="11">
    <location>
        <position position="93"/>
    </location>
    <ligand>
        <name>Ni(2+)</name>
        <dbReference type="ChEBI" id="CHEBI:49786"/>
        <note>for nickel-dependent acireductone dioxygenase activity</note>
    </ligand>
</feature>
<keyword evidence="8 11" id="KW-0408">Iron</keyword>
<dbReference type="PANTHER" id="PTHR23418">
    <property type="entry name" value="ACIREDUCTONE DIOXYGENASE"/>
    <property type="match status" value="1"/>
</dbReference>
<keyword evidence="4 11" id="KW-0028">Amino-acid biosynthesis</keyword>
<comment type="cofactor">
    <cofactor evidence="11">
        <name>Fe(2+)</name>
        <dbReference type="ChEBI" id="CHEBI:29033"/>
    </cofactor>
    <cofactor evidence="11">
        <name>Ni(2+)</name>
        <dbReference type="ChEBI" id="CHEBI:49786"/>
    </cofactor>
    <text evidence="11">Binds either 1 Fe or Ni cation per monomer. Iron-binding promotes an acireductone dioxygenase reaction producing 2-keto-4-methylthiobutyrate, while nickel-binding promotes an acireductone dioxygenase reaction producing 3-(methylsulfanyl)propanoate.</text>
</comment>
<dbReference type="FunCoup" id="A0A401G571">
    <property type="interactions" value="75"/>
</dbReference>
<dbReference type="InterPro" id="IPR004313">
    <property type="entry name" value="ARD"/>
</dbReference>
<keyword evidence="10 11" id="KW-0539">Nucleus</keyword>
<feature type="binding site" evidence="11">
    <location>
        <position position="87"/>
    </location>
    <ligand>
        <name>Ni(2+)</name>
        <dbReference type="ChEBI" id="CHEBI:49786"/>
        <note>for nickel-dependent acireductone dioxygenase activity</note>
    </ligand>
</feature>
<comment type="caution">
    <text evidence="12">The sequence shown here is derived from an EMBL/GenBank/DDBJ whole genome shotgun (WGS) entry which is preliminary data.</text>
</comment>
<evidence type="ECO:0000256" key="2">
    <source>
        <dbReference type="ARBA" id="ARBA00022490"/>
    </source>
</evidence>
<dbReference type="EC" id="1.13.11.53" evidence="11"/>
<evidence type="ECO:0000256" key="3">
    <source>
        <dbReference type="ARBA" id="ARBA00022596"/>
    </source>
</evidence>
<evidence type="ECO:0000256" key="6">
    <source>
        <dbReference type="ARBA" id="ARBA00022964"/>
    </source>
</evidence>
<dbReference type="GO" id="GO:0019509">
    <property type="term" value="P:L-methionine salvage from methylthioadenosine"/>
    <property type="evidence" value="ECO:0007669"/>
    <property type="project" value="UniProtKB-UniRule"/>
</dbReference>
<feature type="binding site" evidence="11">
    <location>
        <position position="133"/>
    </location>
    <ligand>
        <name>Fe(2+)</name>
        <dbReference type="ChEBI" id="CHEBI:29033"/>
        <note>for iron-dependent acireductone dioxygenase activity</note>
    </ligand>
</feature>
<keyword evidence="13" id="KW-1185">Reference proteome</keyword>
<evidence type="ECO:0000256" key="4">
    <source>
        <dbReference type="ARBA" id="ARBA00022605"/>
    </source>
</evidence>
<comment type="subcellular location">
    <subcellularLocation>
        <location evidence="11">Cytoplasm</location>
    </subcellularLocation>
    <subcellularLocation>
        <location evidence="11">Nucleus</location>
    </subcellularLocation>
</comment>
<dbReference type="InterPro" id="IPR011051">
    <property type="entry name" value="RmlC_Cupin_sf"/>
</dbReference>
<keyword evidence="7 11" id="KW-0560">Oxidoreductase</keyword>
<keyword evidence="3 11" id="KW-0533">Nickel</keyword>
<dbReference type="GO" id="GO:0010309">
    <property type="term" value="F:acireductone dioxygenase [iron(II)-requiring] activity"/>
    <property type="evidence" value="ECO:0007669"/>
    <property type="project" value="UniProtKB-UniRule"/>
</dbReference>
<dbReference type="EMBL" id="BFAD01000001">
    <property type="protein sequence ID" value="GBE77316.1"/>
    <property type="molecule type" value="Genomic_DNA"/>
</dbReference>
<dbReference type="InParanoid" id="A0A401G571"/>
<evidence type="ECO:0000256" key="8">
    <source>
        <dbReference type="ARBA" id="ARBA00023004"/>
    </source>
</evidence>
<name>A0A401G571_9APHY</name>
<reference evidence="12 13" key="1">
    <citation type="journal article" date="2018" name="Sci. Rep.">
        <title>Genome sequence of the cauliflower mushroom Sparassis crispa (Hanabiratake) and its association with beneficial usage.</title>
        <authorList>
            <person name="Kiyama R."/>
            <person name="Furutani Y."/>
            <person name="Kawaguchi K."/>
            <person name="Nakanishi T."/>
        </authorList>
    </citation>
    <scope>NUCLEOTIDE SEQUENCE [LARGE SCALE GENOMIC DNA]</scope>
</reference>
<keyword evidence="2 11" id="KW-0963">Cytoplasm</keyword>
<dbReference type="PANTHER" id="PTHR23418:SF0">
    <property type="entry name" value="ACIREDUCTONE DIOXYGENASE"/>
    <property type="match status" value="1"/>
</dbReference>
<organism evidence="12 13">
    <name type="scientific">Sparassis crispa</name>
    <dbReference type="NCBI Taxonomy" id="139825"/>
    <lineage>
        <taxon>Eukaryota</taxon>
        <taxon>Fungi</taxon>
        <taxon>Dikarya</taxon>
        <taxon>Basidiomycota</taxon>
        <taxon>Agaricomycotina</taxon>
        <taxon>Agaricomycetes</taxon>
        <taxon>Polyporales</taxon>
        <taxon>Sparassidaceae</taxon>
        <taxon>Sparassis</taxon>
    </lineage>
</organism>
<evidence type="ECO:0000313" key="13">
    <source>
        <dbReference type="Proteomes" id="UP000287166"/>
    </source>
</evidence>